<feature type="transmembrane region" description="Helical" evidence="6">
    <location>
        <begin position="88"/>
        <end position="107"/>
    </location>
</feature>
<evidence type="ECO:0000256" key="4">
    <source>
        <dbReference type="ARBA" id="ARBA00023136"/>
    </source>
</evidence>
<dbReference type="PANTHER" id="PTHR22776">
    <property type="entry name" value="MARVEL-CONTAINING POTENTIAL LIPID RAFT-ASSOCIATED PROTEIN"/>
    <property type="match status" value="1"/>
</dbReference>
<evidence type="ECO:0000256" key="6">
    <source>
        <dbReference type="SAM" id="Phobius"/>
    </source>
</evidence>
<organism evidence="8 9">
    <name type="scientific">Folsomia candida</name>
    <name type="common">Springtail</name>
    <dbReference type="NCBI Taxonomy" id="158441"/>
    <lineage>
        <taxon>Eukaryota</taxon>
        <taxon>Metazoa</taxon>
        <taxon>Ecdysozoa</taxon>
        <taxon>Arthropoda</taxon>
        <taxon>Hexapoda</taxon>
        <taxon>Collembola</taxon>
        <taxon>Entomobryomorpha</taxon>
        <taxon>Isotomoidea</taxon>
        <taxon>Isotomidae</taxon>
        <taxon>Proisotominae</taxon>
        <taxon>Folsomia</taxon>
    </lineage>
</organism>
<dbReference type="InterPro" id="IPR008253">
    <property type="entry name" value="Marvel"/>
</dbReference>
<evidence type="ECO:0000256" key="3">
    <source>
        <dbReference type="ARBA" id="ARBA00022989"/>
    </source>
</evidence>
<dbReference type="PROSITE" id="PS51225">
    <property type="entry name" value="MARVEL"/>
    <property type="match status" value="1"/>
</dbReference>
<feature type="domain" description="MARVEL" evidence="7">
    <location>
        <begin position="26"/>
        <end position="140"/>
    </location>
</feature>
<comment type="caution">
    <text evidence="8">The sequence shown here is derived from an EMBL/GenBank/DDBJ whole genome shotgun (WGS) entry which is preliminary data.</text>
</comment>
<dbReference type="OrthoDB" id="10028364at2759"/>
<dbReference type="PANTHER" id="PTHR22776:SF49">
    <property type="entry name" value="MARVEL DOMAIN-CONTAINING PROTEIN"/>
    <property type="match status" value="1"/>
</dbReference>
<dbReference type="GO" id="GO:0016020">
    <property type="term" value="C:membrane"/>
    <property type="evidence" value="ECO:0007669"/>
    <property type="project" value="UniProtKB-SubCell"/>
</dbReference>
<comment type="subcellular location">
    <subcellularLocation>
        <location evidence="1">Membrane</location>
        <topology evidence="1">Multi-pass membrane protein</topology>
    </subcellularLocation>
</comment>
<dbReference type="InterPro" id="IPR050578">
    <property type="entry name" value="MARVEL-CKLF_proteins"/>
</dbReference>
<dbReference type="EMBL" id="LNIX01000001">
    <property type="protein sequence ID" value="OXA64018.1"/>
    <property type="molecule type" value="Genomic_DNA"/>
</dbReference>
<gene>
    <name evidence="8" type="ORF">Fcan01_02184</name>
</gene>
<evidence type="ECO:0000256" key="5">
    <source>
        <dbReference type="PROSITE-ProRule" id="PRU00581"/>
    </source>
</evidence>
<evidence type="ECO:0000256" key="1">
    <source>
        <dbReference type="ARBA" id="ARBA00004141"/>
    </source>
</evidence>
<dbReference type="OMA" id="HFNETEM"/>
<dbReference type="Pfam" id="PF01284">
    <property type="entry name" value="MARVEL"/>
    <property type="match status" value="1"/>
</dbReference>
<name>A0A226F3G8_FOLCA</name>
<keyword evidence="3 6" id="KW-1133">Transmembrane helix</keyword>
<dbReference type="AlphaFoldDB" id="A0A226F3G8"/>
<keyword evidence="9" id="KW-1185">Reference proteome</keyword>
<evidence type="ECO:0000259" key="7">
    <source>
        <dbReference type="PROSITE" id="PS51225"/>
    </source>
</evidence>
<accession>A0A226F3G8</accession>
<evidence type="ECO:0000256" key="2">
    <source>
        <dbReference type="ARBA" id="ARBA00022692"/>
    </source>
</evidence>
<reference evidence="8 9" key="1">
    <citation type="submission" date="2015-12" db="EMBL/GenBank/DDBJ databases">
        <title>The genome of Folsomia candida.</title>
        <authorList>
            <person name="Faddeeva A."/>
            <person name="Derks M.F."/>
            <person name="Anvar Y."/>
            <person name="Smit S."/>
            <person name="Van Straalen N."/>
            <person name="Roelofs D."/>
        </authorList>
    </citation>
    <scope>NUCLEOTIDE SEQUENCE [LARGE SCALE GENOMIC DNA]</scope>
    <source>
        <strain evidence="8 9">VU population</strain>
        <tissue evidence="8">Whole body</tissue>
    </source>
</reference>
<dbReference type="Proteomes" id="UP000198287">
    <property type="component" value="Unassembled WGS sequence"/>
</dbReference>
<protein>
    <submittedName>
        <fullName evidence="8">CKLF-like MARVEL transmembrane domain-containing protein 4</fullName>
    </submittedName>
</protein>
<sequence>MDPEAARFPATHTTTTTTATTSVVTDVRFDPSYVRTLPGTLKCAQMAIAQRSNAHNANWFAFVAFGGLLITLILFLLFLFHLVEKLHFLPWLLIELVYCGIWTFFYFTAATAVASMGHIENPFAAAAFFGYLARNGVLRI</sequence>
<keyword evidence="4 5" id="KW-0472">Membrane</keyword>
<proteinExistence type="predicted"/>
<feature type="transmembrane region" description="Helical" evidence="6">
    <location>
        <begin position="59"/>
        <end position="82"/>
    </location>
</feature>
<keyword evidence="2 5" id="KW-0812">Transmembrane</keyword>
<evidence type="ECO:0000313" key="9">
    <source>
        <dbReference type="Proteomes" id="UP000198287"/>
    </source>
</evidence>
<evidence type="ECO:0000313" key="8">
    <source>
        <dbReference type="EMBL" id="OXA64018.1"/>
    </source>
</evidence>